<dbReference type="Pfam" id="PF08338">
    <property type="entry name" value="DUF1731"/>
    <property type="match status" value="1"/>
</dbReference>
<gene>
    <name evidence="3" type="ORF">UFOPK3610_00516</name>
</gene>
<protein>
    <submittedName>
        <fullName evidence="3">Unannotated protein</fullName>
    </submittedName>
</protein>
<dbReference type="Gene3D" id="3.40.50.720">
    <property type="entry name" value="NAD(P)-binding Rossmann-like Domain"/>
    <property type="match status" value="1"/>
</dbReference>
<dbReference type="InterPro" id="IPR013549">
    <property type="entry name" value="DUF1731"/>
</dbReference>
<proteinExistence type="predicted"/>
<evidence type="ECO:0000313" key="3">
    <source>
        <dbReference type="EMBL" id="CAB4907183.1"/>
    </source>
</evidence>
<dbReference type="PANTHER" id="PTHR11092">
    <property type="entry name" value="SUGAR NUCLEOTIDE EPIMERASE RELATED"/>
    <property type="match status" value="1"/>
</dbReference>
<accession>A0A6J7GSE9</accession>
<organism evidence="3">
    <name type="scientific">freshwater metagenome</name>
    <dbReference type="NCBI Taxonomy" id="449393"/>
    <lineage>
        <taxon>unclassified sequences</taxon>
        <taxon>metagenomes</taxon>
        <taxon>ecological metagenomes</taxon>
    </lineage>
</organism>
<reference evidence="3" key="1">
    <citation type="submission" date="2020-05" db="EMBL/GenBank/DDBJ databases">
        <authorList>
            <person name="Chiriac C."/>
            <person name="Salcher M."/>
            <person name="Ghai R."/>
            <person name="Kavagutti S V."/>
        </authorList>
    </citation>
    <scope>NUCLEOTIDE SEQUENCE</scope>
</reference>
<evidence type="ECO:0000259" key="1">
    <source>
        <dbReference type="Pfam" id="PF01370"/>
    </source>
</evidence>
<dbReference type="SUPFAM" id="SSF51735">
    <property type="entry name" value="NAD(P)-binding Rossmann-fold domains"/>
    <property type="match status" value="1"/>
</dbReference>
<dbReference type="InterPro" id="IPR036291">
    <property type="entry name" value="NAD(P)-bd_dom_sf"/>
</dbReference>
<dbReference type="PANTHER" id="PTHR11092:SF0">
    <property type="entry name" value="EPIMERASE FAMILY PROTEIN SDR39U1"/>
    <property type="match status" value="1"/>
</dbReference>
<evidence type="ECO:0000259" key="2">
    <source>
        <dbReference type="Pfam" id="PF08338"/>
    </source>
</evidence>
<dbReference type="Pfam" id="PF01370">
    <property type="entry name" value="Epimerase"/>
    <property type="match status" value="1"/>
</dbReference>
<dbReference type="InterPro" id="IPR001509">
    <property type="entry name" value="Epimerase_deHydtase"/>
</dbReference>
<dbReference type="AlphaFoldDB" id="A0A6J7GSE9"/>
<dbReference type="NCBIfam" id="TIGR01777">
    <property type="entry name" value="yfcH"/>
    <property type="match status" value="1"/>
</dbReference>
<feature type="domain" description="DUF1731" evidence="2">
    <location>
        <begin position="247"/>
        <end position="292"/>
    </location>
</feature>
<sequence length="296" mass="30780">MKIAVTGSTGLIGSALVPALRQRGHDVLRLVRRAPASPDEAQWDPAHGTVDMARFVDTQAVFHLAGAGVGDHRWTDAYKQEILNSRVEGTRTISTAIAALPTPALAFICGSAIGFYGDTADTAVDETAPQGAGFLAGVVGEWEKSVGAAVAAGVPTAFARTGLVVSGAGGAWAKLFPIFKAGLGGRVGSGSQYWSFISLRDEVAALVHLLENPMSGPVNLTAPTPVTNKEVTASMGRVLGRPTILPVPAFALKAVLGEFSQDVLGSQRVLPRQLESRGFVWQDADIDAAIRSALAS</sequence>
<dbReference type="EMBL" id="CAFBMR010000012">
    <property type="protein sequence ID" value="CAB4907183.1"/>
    <property type="molecule type" value="Genomic_DNA"/>
</dbReference>
<feature type="domain" description="NAD-dependent epimerase/dehydratase" evidence="1">
    <location>
        <begin position="3"/>
        <end position="128"/>
    </location>
</feature>
<name>A0A6J7GSE9_9ZZZZ</name>
<dbReference type="InterPro" id="IPR010099">
    <property type="entry name" value="SDR39U1"/>
</dbReference>